<dbReference type="InterPro" id="IPR036249">
    <property type="entry name" value="Thioredoxin-like_sf"/>
</dbReference>
<dbReference type="AlphaFoldDB" id="A0A317CJI4"/>
<organism evidence="2 3">
    <name type="scientific">Leucothrix pacifica</name>
    <dbReference type="NCBI Taxonomy" id="1247513"/>
    <lineage>
        <taxon>Bacteria</taxon>
        <taxon>Pseudomonadati</taxon>
        <taxon>Pseudomonadota</taxon>
        <taxon>Gammaproteobacteria</taxon>
        <taxon>Thiotrichales</taxon>
        <taxon>Thiotrichaceae</taxon>
        <taxon>Leucothrix</taxon>
    </lineage>
</organism>
<dbReference type="OrthoDB" id="9808254at2"/>
<dbReference type="Pfam" id="PF06764">
    <property type="entry name" value="DUF1223"/>
    <property type="match status" value="1"/>
</dbReference>
<evidence type="ECO:0000313" key="2">
    <source>
        <dbReference type="EMBL" id="PWQ96490.1"/>
    </source>
</evidence>
<proteinExistence type="predicted"/>
<dbReference type="Proteomes" id="UP000245539">
    <property type="component" value="Unassembled WGS sequence"/>
</dbReference>
<evidence type="ECO:0008006" key="4">
    <source>
        <dbReference type="Google" id="ProtNLM"/>
    </source>
</evidence>
<evidence type="ECO:0000313" key="3">
    <source>
        <dbReference type="Proteomes" id="UP000245539"/>
    </source>
</evidence>
<evidence type="ECO:0000256" key="1">
    <source>
        <dbReference type="SAM" id="SignalP"/>
    </source>
</evidence>
<name>A0A317CJI4_9GAMM</name>
<dbReference type="InterPro" id="IPR010634">
    <property type="entry name" value="DUF1223"/>
</dbReference>
<keyword evidence="3" id="KW-1185">Reference proteome</keyword>
<dbReference type="SUPFAM" id="SSF52833">
    <property type="entry name" value="Thioredoxin-like"/>
    <property type="match status" value="1"/>
</dbReference>
<accession>A0A317CJI4</accession>
<dbReference type="RefSeq" id="WP_109838107.1">
    <property type="nucleotide sequence ID" value="NZ_QGKM01000037.1"/>
</dbReference>
<feature type="chain" id="PRO_5016269993" description="DUF1223 domain-containing protein" evidence="1">
    <location>
        <begin position="29"/>
        <end position="141"/>
    </location>
</feature>
<comment type="caution">
    <text evidence="2">The sequence shown here is derived from an EMBL/GenBank/DDBJ whole genome shotgun (WGS) entry which is preliminary data.</text>
</comment>
<reference evidence="2 3" key="1">
    <citation type="submission" date="2018-05" db="EMBL/GenBank/DDBJ databases">
        <title>Leucothrix arctica sp. nov., isolated from Arctic seawater.</title>
        <authorList>
            <person name="Choi A."/>
            <person name="Baek K."/>
        </authorList>
    </citation>
    <scope>NUCLEOTIDE SEQUENCE [LARGE SCALE GENOMIC DNA]</scope>
    <source>
        <strain evidence="2 3">JCM 18388</strain>
    </source>
</reference>
<keyword evidence="1" id="KW-0732">Signal</keyword>
<protein>
    <recommendedName>
        <fullName evidence="4">DUF1223 domain-containing protein</fullName>
    </recommendedName>
</protein>
<sequence>MINQVIKPGPAIVAGLLLALTAATPALAKDYVSQSTATDVIELYTSEGCSSCPPADRWLSTFKNKPTLFRDVIPMAFHVDTVLHHDFVVLNHQQQTVAANPSQWNLTMPAVPQSGQTKSALVVWLSEPNTQRTIQATGGYL</sequence>
<feature type="signal peptide" evidence="1">
    <location>
        <begin position="1"/>
        <end position="28"/>
    </location>
</feature>
<dbReference type="EMBL" id="QGKM01000037">
    <property type="protein sequence ID" value="PWQ96490.1"/>
    <property type="molecule type" value="Genomic_DNA"/>
</dbReference>
<gene>
    <name evidence="2" type="ORF">DKW60_13110</name>
</gene>